<dbReference type="AlphaFoldDB" id="A0A0A8ZXK0"/>
<reference evidence="1" key="1">
    <citation type="submission" date="2014-09" db="EMBL/GenBank/DDBJ databases">
        <authorList>
            <person name="Magalhaes I.L.F."/>
            <person name="Oliveira U."/>
            <person name="Santos F.R."/>
            <person name="Vidigal T.H.D.A."/>
            <person name="Brescovit A.D."/>
            <person name="Santos A.J."/>
        </authorList>
    </citation>
    <scope>NUCLEOTIDE SEQUENCE</scope>
    <source>
        <tissue evidence="1">Shoot tissue taken approximately 20 cm above the soil surface</tissue>
    </source>
</reference>
<sequence length="28" mass="3274">MKPKGAYRIFLLILQSKLENESIQLINL</sequence>
<evidence type="ECO:0000313" key="1">
    <source>
        <dbReference type="EMBL" id="JAD39517.1"/>
    </source>
</evidence>
<name>A0A0A8ZXK0_ARUDO</name>
<protein>
    <submittedName>
        <fullName evidence="1">Uncharacterized protein</fullName>
    </submittedName>
</protein>
<accession>A0A0A8ZXK0</accession>
<reference evidence="1" key="2">
    <citation type="journal article" date="2015" name="Data Brief">
        <title>Shoot transcriptome of the giant reed, Arundo donax.</title>
        <authorList>
            <person name="Barrero R.A."/>
            <person name="Guerrero F.D."/>
            <person name="Moolhuijzen P."/>
            <person name="Goolsby J.A."/>
            <person name="Tidwell J."/>
            <person name="Bellgard S.E."/>
            <person name="Bellgard M.I."/>
        </authorList>
    </citation>
    <scope>NUCLEOTIDE SEQUENCE</scope>
    <source>
        <tissue evidence="1">Shoot tissue taken approximately 20 cm above the soil surface</tissue>
    </source>
</reference>
<proteinExistence type="predicted"/>
<organism evidence="1">
    <name type="scientific">Arundo donax</name>
    <name type="common">Giant reed</name>
    <name type="synonym">Donax arundinaceus</name>
    <dbReference type="NCBI Taxonomy" id="35708"/>
    <lineage>
        <taxon>Eukaryota</taxon>
        <taxon>Viridiplantae</taxon>
        <taxon>Streptophyta</taxon>
        <taxon>Embryophyta</taxon>
        <taxon>Tracheophyta</taxon>
        <taxon>Spermatophyta</taxon>
        <taxon>Magnoliopsida</taxon>
        <taxon>Liliopsida</taxon>
        <taxon>Poales</taxon>
        <taxon>Poaceae</taxon>
        <taxon>PACMAD clade</taxon>
        <taxon>Arundinoideae</taxon>
        <taxon>Arundineae</taxon>
        <taxon>Arundo</taxon>
    </lineage>
</organism>
<dbReference type="EMBL" id="GBRH01258378">
    <property type="protein sequence ID" value="JAD39517.1"/>
    <property type="molecule type" value="Transcribed_RNA"/>
</dbReference>